<dbReference type="Proteomes" id="UP001604336">
    <property type="component" value="Unassembled WGS sequence"/>
</dbReference>
<evidence type="ECO:0000313" key="1">
    <source>
        <dbReference type="EMBL" id="KAL2526425.1"/>
    </source>
</evidence>
<evidence type="ECO:0000313" key="2">
    <source>
        <dbReference type="Proteomes" id="UP001604336"/>
    </source>
</evidence>
<keyword evidence="2" id="KW-1185">Reference proteome</keyword>
<proteinExistence type="predicted"/>
<dbReference type="EMBL" id="JBFOLK010000003">
    <property type="protein sequence ID" value="KAL2526425.1"/>
    <property type="molecule type" value="Genomic_DNA"/>
</dbReference>
<name>A0ABD1UMZ2_9LAMI</name>
<reference evidence="2" key="1">
    <citation type="submission" date="2024-07" db="EMBL/GenBank/DDBJ databases">
        <title>Two chromosome-level genome assemblies of Korean endemic species Abeliophyllum distichum and Forsythia ovata (Oleaceae).</title>
        <authorList>
            <person name="Jang H."/>
        </authorList>
    </citation>
    <scope>NUCLEOTIDE SEQUENCE [LARGE SCALE GENOMIC DNA]</scope>
</reference>
<protein>
    <submittedName>
        <fullName evidence="1">Uncharacterized protein</fullName>
    </submittedName>
</protein>
<gene>
    <name evidence="1" type="ORF">Adt_11479</name>
</gene>
<organism evidence="1 2">
    <name type="scientific">Abeliophyllum distichum</name>
    <dbReference type="NCBI Taxonomy" id="126358"/>
    <lineage>
        <taxon>Eukaryota</taxon>
        <taxon>Viridiplantae</taxon>
        <taxon>Streptophyta</taxon>
        <taxon>Embryophyta</taxon>
        <taxon>Tracheophyta</taxon>
        <taxon>Spermatophyta</taxon>
        <taxon>Magnoliopsida</taxon>
        <taxon>eudicotyledons</taxon>
        <taxon>Gunneridae</taxon>
        <taxon>Pentapetalae</taxon>
        <taxon>asterids</taxon>
        <taxon>lamiids</taxon>
        <taxon>Lamiales</taxon>
        <taxon>Oleaceae</taxon>
        <taxon>Forsythieae</taxon>
        <taxon>Abeliophyllum</taxon>
    </lineage>
</organism>
<accession>A0ABD1UMZ2</accession>
<comment type="caution">
    <text evidence="1">The sequence shown here is derived from an EMBL/GenBank/DDBJ whole genome shotgun (WGS) entry which is preliminary data.</text>
</comment>
<dbReference type="AlphaFoldDB" id="A0ABD1UMZ2"/>
<sequence length="156" mass="18638">MLECYEDDDDENLPFTNDLKAMEIPANFRMPLMDKYNRRGDPLDHINIYKTKLQGQSPAVKCRNFHTTLLNDIRQKEEETDKSYFKRFSNVINKIKTMTDEKVLDTLVTGLHMHTLFWRDIQNSQPKTYSQLVDLVQHKIQSKEMIENREKAERER</sequence>